<dbReference type="Proteomes" id="UP000443843">
    <property type="component" value="Unassembled WGS sequence"/>
</dbReference>
<evidence type="ECO:0000313" key="3">
    <source>
        <dbReference type="Proteomes" id="UP000443843"/>
    </source>
</evidence>
<proteinExistence type="predicted"/>
<accession>A0A844W9G7</accession>
<dbReference type="AlphaFoldDB" id="A0A844W9G7"/>
<reference evidence="2 3" key="1">
    <citation type="submission" date="2019-11" db="EMBL/GenBank/DDBJ databases">
        <title>Pseudooceanicola pacifica sp. nov., isolated from deep-sea sediment of the Pacific Ocean.</title>
        <authorList>
            <person name="Lyu L."/>
        </authorList>
    </citation>
    <scope>NUCLEOTIDE SEQUENCE [LARGE SCALE GENOMIC DNA]</scope>
    <source>
        <strain evidence="2 3">216_PA32_1</strain>
    </source>
</reference>
<protein>
    <recommendedName>
        <fullName evidence="1">TniQ domain-containing protein</fullName>
    </recommendedName>
</protein>
<sequence>MTLPVLVDLQACETQTSFLSRLAAANMSKSATRFSTDMSLSFLDLVRGKPRDLSRLAELGEVDCEALLRHAIRSVEGGGHVLADQAFEKKTLLRSNLRVCPACILADYDSGGEFAPFDRSYWHVGGLRTCTRHHCTLLSTSELAKDRSPHDFFGRLMEVAPRDRLAGGSSTAAEPTGLEHYIVARIHGGATHTWLNKFGLQVVIKTSEMLGAVLRSGANVDLLALDEREWAASGVAGFSVLSAGDAAFRESLRDLQRRHGGSTGGPQAHFGRFYQWLYSGAKAKQYDRVRDIVHDHITSSYPIATGTVVLGKPCVRRRVHSVASAAKEAGLHPKRLRSILEAEGYLQSPSGASRNDGEYLFDAELVRPLLINTSMSVCQGRAQRELGISRSQFDVMRKWGFVAPVSQTAKAKPRYSVLAIREFRKKILRHAETVAVPEARQSDLQTELPPEIRTLT</sequence>
<organism evidence="2 3">
    <name type="scientific">Pseudooceanicola pacificus</name>
    <dbReference type="NCBI Taxonomy" id="2676438"/>
    <lineage>
        <taxon>Bacteria</taxon>
        <taxon>Pseudomonadati</taxon>
        <taxon>Pseudomonadota</taxon>
        <taxon>Alphaproteobacteria</taxon>
        <taxon>Rhodobacterales</taxon>
        <taxon>Paracoccaceae</taxon>
        <taxon>Pseudooceanicola</taxon>
    </lineage>
</organism>
<dbReference type="RefSeq" id="WP_160383865.1">
    <property type="nucleotide sequence ID" value="NZ_WNXQ01000016.1"/>
</dbReference>
<name>A0A844W9G7_9RHOB</name>
<keyword evidence="3" id="KW-1185">Reference proteome</keyword>
<gene>
    <name evidence="2" type="ORF">GLS40_17585</name>
</gene>
<comment type="caution">
    <text evidence="2">The sequence shown here is derived from an EMBL/GenBank/DDBJ whole genome shotgun (WGS) entry which is preliminary data.</text>
</comment>
<evidence type="ECO:0000259" key="1">
    <source>
        <dbReference type="Pfam" id="PF06527"/>
    </source>
</evidence>
<evidence type="ECO:0000313" key="2">
    <source>
        <dbReference type="EMBL" id="MWB79845.1"/>
    </source>
</evidence>
<dbReference type="InterPro" id="IPR009492">
    <property type="entry name" value="TniQ"/>
</dbReference>
<dbReference type="EMBL" id="WNXQ01000016">
    <property type="protein sequence ID" value="MWB79845.1"/>
    <property type="molecule type" value="Genomic_DNA"/>
</dbReference>
<feature type="domain" description="TniQ" evidence="1">
    <location>
        <begin position="7"/>
        <end position="137"/>
    </location>
</feature>
<dbReference type="Pfam" id="PF06527">
    <property type="entry name" value="TniQ"/>
    <property type="match status" value="1"/>
</dbReference>